<gene>
    <name evidence="1" type="ORF">TTHERM_01227850</name>
</gene>
<dbReference type="RefSeq" id="XP_001013448.1">
    <property type="nucleotide sequence ID" value="XM_001013448.1"/>
</dbReference>
<accession>Q239I7</accession>
<organism evidence="1 2">
    <name type="scientific">Tetrahymena thermophila (strain SB210)</name>
    <dbReference type="NCBI Taxonomy" id="312017"/>
    <lineage>
        <taxon>Eukaryota</taxon>
        <taxon>Sar</taxon>
        <taxon>Alveolata</taxon>
        <taxon>Ciliophora</taxon>
        <taxon>Intramacronucleata</taxon>
        <taxon>Oligohymenophorea</taxon>
        <taxon>Hymenostomatida</taxon>
        <taxon>Tetrahymenina</taxon>
        <taxon>Tetrahymenidae</taxon>
        <taxon>Tetrahymena</taxon>
    </lineage>
</organism>
<dbReference type="EMBL" id="GG662731">
    <property type="protein sequence ID" value="EAR93203.1"/>
    <property type="molecule type" value="Genomic_DNA"/>
</dbReference>
<reference evidence="1" key="1">
    <citation type="submission" date="2008-09" db="EMBL/GenBank/DDBJ databases">
        <authorList>
            <person name="Eisen J.A."/>
            <person name="Wu M."/>
            <person name="Wu D."/>
            <person name="Nierman W.C."/>
            <person name="Orias E."/>
            <person name="Delcher A.L."/>
            <person name="Salzberg S.L."/>
        </authorList>
    </citation>
    <scope>NUCLEOTIDE SEQUENCE</scope>
    <source>
        <strain evidence="1">SB210</strain>
    </source>
</reference>
<proteinExistence type="predicted"/>
<dbReference type="HOGENOM" id="CLU_630910_0_0_1"/>
<protein>
    <submittedName>
        <fullName evidence="1">Uncharacterized protein</fullName>
    </submittedName>
</protein>
<dbReference type="InParanoid" id="Q239I7"/>
<dbReference type="KEGG" id="tet:TTHERM_01227850"/>
<keyword evidence="2" id="KW-1185">Reference proteome</keyword>
<dbReference type="Proteomes" id="UP000009168">
    <property type="component" value="Unassembled WGS sequence"/>
</dbReference>
<name>Q239I7_TETTS</name>
<dbReference type="GeneID" id="7842840"/>
<sequence>MDNNFDQEQFQLSENLENQQNLPSLSLNLVSNQHSVEDQPDQKIQIQQEQPISQLKTYQSSFQNGIQADQRSIFDLQQGILSQSIKISETNEWQDDSEYDLNPVCGINQEQKDSLKQDLYEQIQTSIKKLQQLSNYLEETDSQLFHPTVYEVISQQADKFNYLIQNLEQQKQLLNYDNYQNCLEKIYEFEENGLNLSFELIKFMNENKNTSNYQKQSCENLDNTIDCQIEMVNEPLLLQINNNNQNQLSEVIINSNPFRYTQSVYFMNSEEFCCKDIRSDQLQLQFDSQKVDIQKQNSQKILQSTQFAMNSKKLDFKNIEQNIYNSLGLDQKILIMKDWLEFAQQSQLSLFQFQEQIKKFTDYFYLDQQISNYMEKESCHIQLKFIESIYDYEEVEQQEIQYEVNESIILKQFSFEEKQFDIEESIILYQLTFNK</sequence>
<evidence type="ECO:0000313" key="1">
    <source>
        <dbReference type="EMBL" id="EAR93203.1"/>
    </source>
</evidence>
<reference evidence="1" key="2">
    <citation type="submission" date="2014-02" db="EMBL/GenBank/DDBJ databases">
        <title>Annotation update of Tetrahymena thermophila SB210.</title>
        <authorList>
            <person name="Bidwell S."/>
            <person name="Michalis H.M."/>
            <person name="Zafar N."/>
            <person name="Joardar V."/>
            <person name="Miao W."/>
            <person name="Russ C."/>
            <person name="Eisen J."/>
            <person name="Wu M."/>
            <person name="Wu D."/>
            <person name="Nierman W."/>
            <person name="Orias E."/>
            <person name="Delcher A."/>
            <person name="Salzberg S."/>
            <person name="Coyne R."/>
        </authorList>
    </citation>
    <scope>NUCLEOTIDE SEQUENCE</scope>
    <source>
        <strain evidence="1">SB210</strain>
    </source>
</reference>
<evidence type="ECO:0000313" key="2">
    <source>
        <dbReference type="Proteomes" id="UP000009168"/>
    </source>
</evidence>
<dbReference type="AlphaFoldDB" id="Q239I7"/>